<evidence type="ECO:0000313" key="2">
    <source>
        <dbReference type="Proteomes" id="UP000011717"/>
    </source>
</evidence>
<name>M2TMF3_9SPHN</name>
<accession>M2TMF3</accession>
<reference evidence="1 2" key="1">
    <citation type="journal article" date="2013" name="Genome Announc.">
        <title>Draft Genome Sequence of Strain JLT2015T, Belonging to the Family Sphingomonadaceae of the Alphaproteobacteria.</title>
        <authorList>
            <person name="Tang K."/>
            <person name="Liu K."/>
            <person name="Li S."/>
            <person name="Jiao N."/>
        </authorList>
    </citation>
    <scope>NUCLEOTIDE SEQUENCE [LARGE SCALE GENOMIC DNA]</scope>
    <source>
        <strain evidence="1 2">JLT2015</strain>
    </source>
</reference>
<evidence type="ECO:0000313" key="1">
    <source>
        <dbReference type="EMBL" id="EMD82896.1"/>
    </source>
</evidence>
<organism evidence="1 2">
    <name type="scientific">Pacificimonas flava</name>
    <dbReference type="NCBI Taxonomy" id="1234595"/>
    <lineage>
        <taxon>Bacteria</taxon>
        <taxon>Pseudomonadati</taxon>
        <taxon>Pseudomonadota</taxon>
        <taxon>Alphaproteobacteria</taxon>
        <taxon>Sphingomonadales</taxon>
        <taxon>Sphingosinicellaceae</taxon>
        <taxon>Pacificimonas</taxon>
    </lineage>
</organism>
<dbReference type="Proteomes" id="UP000011717">
    <property type="component" value="Unassembled WGS sequence"/>
</dbReference>
<comment type="caution">
    <text evidence="1">The sequence shown here is derived from an EMBL/GenBank/DDBJ whole genome shotgun (WGS) entry which is preliminary data.</text>
</comment>
<dbReference type="EMBL" id="AMRV01000004">
    <property type="protein sequence ID" value="EMD82896.1"/>
    <property type="molecule type" value="Genomic_DNA"/>
</dbReference>
<dbReference type="AlphaFoldDB" id="M2TMF3"/>
<proteinExistence type="predicted"/>
<sequence length="270" mass="29609">MAVTFRSDDRVRVYDDGAQLYRCTYRSPLAIRLSDQVAGDCVTLADGDFGFTVYHHTTAANAALIHSSGELWSSTWNLAGTAELANVSHLYFTTLSTIEDEADLRRVAMSSFATIGFQTTSDRYREAAVALPVYKGSVDARGSAIRFVVPLKIIAPPHLLFHPLTRAEQAYYEVVGQEIVRVAVKPSVAGTITSDEVGVPPPGLKRFSYVVEGDASGLDGLVESMREASAFGVAHIEPLNVGLDLFEFWQANKNRDLHSGRTFEARLLRH</sequence>
<protein>
    <submittedName>
        <fullName evidence="1">Uncharacterized protein</fullName>
    </submittedName>
</protein>
<keyword evidence="2" id="KW-1185">Reference proteome</keyword>
<gene>
    <name evidence="1" type="ORF">C725_1494</name>
</gene>